<dbReference type="GO" id="GO:1990961">
    <property type="term" value="P:xenobiotic detoxification by transmembrane export across the plasma membrane"/>
    <property type="evidence" value="ECO:0007669"/>
    <property type="project" value="InterPro"/>
</dbReference>
<dbReference type="PANTHER" id="PTHR23502:SF132">
    <property type="entry name" value="POLYAMINE TRANSPORTER 2-RELATED"/>
    <property type="match status" value="1"/>
</dbReference>
<feature type="transmembrane region" description="Helical" evidence="8">
    <location>
        <begin position="194"/>
        <end position="213"/>
    </location>
</feature>
<dbReference type="Gene3D" id="1.20.1720.10">
    <property type="entry name" value="Multidrug resistance protein D"/>
    <property type="match status" value="1"/>
</dbReference>
<evidence type="ECO:0000256" key="8">
    <source>
        <dbReference type="SAM" id="Phobius"/>
    </source>
</evidence>
<name>A0A542DJJ9_AMYCI</name>
<gene>
    <name evidence="10" type="ORF">FB471_3037</name>
</gene>
<comment type="similarity">
    <text evidence="2">Belongs to the major facilitator superfamily. Bcr/CmlA family.</text>
</comment>
<evidence type="ECO:0000313" key="11">
    <source>
        <dbReference type="Proteomes" id="UP000320876"/>
    </source>
</evidence>
<evidence type="ECO:0000256" key="5">
    <source>
        <dbReference type="ARBA" id="ARBA00022692"/>
    </source>
</evidence>
<feature type="transmembrane region" description="Helical" evidence="8">
    <location>
        <begin position="106"/>
        <end position="128"/>
    </location>
</feature>
<dbReference type="NCBIfam" id="TIGR00710">
    <property type="entry name" value="efflux_Bcr_CflA"/>
    <property type="match status" value="1"/>
</dbReference>
<evidence type="ECO:0000256" key="2">
    <source>
        <dbReference type="ARBA" id="ARBA00006236"/>
    </source>
</evidence>
<evidence type="ECO:0000313" key="10">
    <source>
        <dbReference type="EMBL" id="TQJ03281.1"/>
    </source>
</evidence>
<feature type="transmembrane region" description="Helical" evidence="8">
    <location>
        <begin position="335"/>
        <end position="356"/>
    </location>
</feature>
<dbReference type="InterPro" id="IPR004812">
    <property type="entry name" value="Efflux_drug-R_Bcr/CmlA"/>
</dbReference>
<proteinExistence type="inferred from homology"/>
<dbReference type="InterPro" id="IPR005829">
    <property type="entry name" value="Sugar_transporter_CS"/>
</dbReference>
<reference evidence="10 11" key="1">
    <citation type="submission" date="2019-06" db="EMBL/GenBank/DDBJ databases">
        <title>Sequencing the genomes of 1000 actinobacteria strains.</title>
        <authorList>
            <person name="Klenk H.-P."/>
        </authorList>
    </citation>
    <scope>NUCLEOTIDE SEQUENCE [LARGE SCALE GENOMIC DNA]</scope>
    <source>
        <strain evidence="10 11">DSM 45679</strain>
    </source>
</reference>
<feature type="transmembrane region" description="Helical" evidence="8">
    <location>
        <begin position="167"/>
        <end position="188"/>
    </location>
</feature>
<evidence type="ECO:0000259" key="9">
    <source>
        <dbReference type="PROSITE" id="PS50850"/>
    </source>
</evidence>
<feature type="transmembrane region" description="Helical" evidence="8">
    <location>
        <begin position="399"/>
        <end position="420"/>
    </location>
</feature>
<dbReference type="PANTHER" id="PTHR23502">
    <property type="entry name" value="MAJOR FACILITATOR SUPERFAMILY"/>
    <property type="match status" value="1"/>
</dbReference>
<comment type="subcellular location">
    <subcellularLocation>
        <location evidence="1">Cell membrane</location>
        <topology evidence="1">Multi-pass membrane protein</topology>
    </subcellularLocation>
</comment>
<feature type="transmembrane region" description="Helical" evidence="8">
    <location>
        <begin position="310"/>
        <end position="329"/>
    </location>
</feature>
<comment type="caution">
    <text evidence="10">The sequence shown here is derived from an EMBL/GenBank/DDBJ whole genome shotgun (WGS) entry which is preliminary data.</text>
</comment>
<keyword evidence="5 8" id="KW-0812">Transmembrane</keyword>
<dbReference type="SUPFAM" id="SSF103473">
    <property type="entry name" value="MFS general substrate transporter"/>
    <property type="match status" value="1"/>
</dbReference>
<evidence type="ECO:0000256" key="4">
    <source>
        <dbReference type="ARBA" id="ARBA00022475"/>
    </source>
</evidence>
<dbReference type="CDD" id="cd17320">
    <property type="entry name" value="MFS_MdfA_MDR_like"/>
    <property type="match status" value="1"/>
</dbReference>
<protein>
    <submittedName>
        <fullName evidence="10">DHA1 family bicyclomycin/chloramphenicol resistance-like MFS transporter</fullName>
    </submittedName>
</protein>
<dbReference type="FunFam" id="1.20.1720.10:FF:000005">
    <property type="entry name" value="Bcr/CflA family efflux transporter"/>
    <property type="match status" value="1"/>
</dbReference>
<organism evidence="10 11">
    <name type="scientific">Amycolatopsis cihanbeyliensis</name>
    <dbReference type="NCBI Taxonomy" id="1128664"/>
    <lineage>
        <taxon>Bacteria</taxon>
        <taxon>Bacillati</taxon>
        <taxon>Actinomycetota</taxon>
        <taxon>Actinomycetes</taxon>
        <taxon>Pseudonocardiales</taxon>
        <taxon>Pseudonocardiaceae</taxon>
        <taxon>Amycolatopsis</taxon>
    </lineage>
</organism>
<keyword evidence="7 8" id="KW-0472">Membrane</keyword>
<evidence type="ECO:0000256" key="6">
    <source>
        <dbReference type="ARBA" id="ARBA00022989"/>
    </source>
</evidence>
<feature type="transmembrane region" description="Helical" evidence="8">
    <location>
        <begin position="243"/>
        <end position="267"/>
    </location>
</feature>
<dbReference type="EMBL" id="VFML01000001">
    <property type="protein sequence ID" value="TQJ03281.1"/>
    <property type="molecule type" value="Genomic_DNA"/>
</dbReference>
<keyword evidence="11" id="KW-1185">Reference proteome</keyword>
<keyword evidence="4" id="KW-1003">Cell membrane</keyword>
<dbReference type="PROSITE" id="PS50850">
    <property type="entry name" value="MFS"/>
    <property type="match status" value="1"/>
</dbReference>
<accession>A0A542DJJ9</accession>
<keyword evidence="6 8" id="KW-1133">Transmembrane helix</keyword>
<feature type="transmembrane region" description="Helical" evidence="8">
    <location>
        <begin position="74"/>
        <end position="94"/>
    </location>
</feature>
<dbReference type="GO" id="GO:0005886">
    <property type="term" value="C:plasma membrane"/>
    <property type="evidence" value="ECO:0007669"/>
    <property type="project" value="UniProtKB-SubCell"/>
</dbReference>
<feature type="transmembrane region" description="Helical" evidence="8">
    <location>
        <begin position="279"/>
        <end position="298"/>
    </location>
</feature>
<evidence type="ECO:0000256" key="7">
    <source>
        <dbReference type="ARBA" id="ARBA00023136"/>
    </source>
</evidence>
<feature type="transmembrane region" description="Helical" evidence="8">
    <location>
        <begin position="368"/>
        <end position="393"/>
    </location>
</feature>
<feature type="transmembrane region" description="Helical" evidence="8">
    <location>
        <begin position="37"/>
        <end position="54"/>
    </location>
</feature>
<dbReference type="InterPro" id="IPR011701">
    <property type="entry name" value="MFS"/>
</dbReference>
<feature type="domain" description="Major facilitator superfamily (MFS) profile" evidence="9">
    <location>
        <begin position="39"/>
        <end position="425"/>
    </location>
</feature>
<feature type="transmembrane region" description="Helical" evidence="8">
    <location>
        <begin position="134"/>
        <end position="155"/>
    </location>
</feature>
<dbReference type="AlphaFoldDB" id="A0A542DJJ9"/>
<keyword evidence="3" id="KW-0813">Transport</keyword>
<dbReference type="GO" id="GO:0042910">
    <property type="term" value="F:xenobiotic transmembrane transporter activity"/>
    <property type="evidence" value="ECO:0007669"/>
    <property type="project" value="InterPro"/>
</dbReference>
<dbReference type="InterPro" id="IPR020846">
    <property type="entry name" value="MFS_dom"/>
</dbReference>
<evidence type="ECO:0000256" key="1">
    <source>
        <dbReference type="ARBA" id="ARBA00004651"/>
    </source>
</evidence>
<dbReference type="InterPro" id="IPR036259">
    <property type="entry name" value="MFS_trans_sf"/>
</dbReference>
<dbReference type="Pfam" id="PF07690">
    <property type="entry name" value="MFS_1"/>
    <property type="match status" value="1"/>
</dbReference>
<sequence length="430" mass="43558">MITQARKVAMDNVALNDAPRSRAAPPPTGEPGRAERVRVIFVLGALIALGPLTIDMYLPALPSISEDLDASSSVVQLTLTGTLVGLGVGQLLVGPLSDALGRRRPLIGGAILHVLASVLCAIAPSIAVLGVLRALQGVGAAAAMVVALAVVRDLYTGNAAATALSRLMLVMGAAPILAPTLGSAILVAGSWRGIFAGLAALGVVLMLVAMFALKETLPPERRRAAGVLPVLRTYGSLLRDREFVVLALVAALGMSALFSYISGASFVLQEQYGLNQQEFAITFGIGAVAIIGAAQFNVPLLNRFTPRRIVVFALMAAVISGLVLTMLAATGTGGLLGFVIPLLFVLGSVGFVLPNAPALALSRHGEAAGAAAAMLGAAQFGLGALIAPLVGALGNDGPAMAITMTGGSAVALAALTTVVIRARRQPALAV</sequence>
<dbReference type="PROSITE" id="PS00216">
    <property type="entry name" value="SUGAR_TRANSPORT_1"/>
    <property type="match status" value="1"/>
</dbReference>
<evidence type="ECO:0000256" key="3">
    <source>
        <dbReference type="ARBA" id="ARBA00022448"/>
    </source>
</evidence>
<dbReference type="Proteomes" id="UP000320876">
    <property type="component" value="Unassembled WGS sequence"/>
</dbReference>